<dbReference type="Proteomes" id="UP000755585">
    <property type="component" value="Unassembled WGS sequence"/>
</dbReference>
<evidence type="ECO:0000313" key="9">
    <source>
        <dbReference type="EMBL" id="MBP2355867.1"/>
    </source>
</evidence>
<keyword evidence="4 7" id="KW-0812">Transmembrane</keyword>
<feature type="transmembrane region" description="Helical" evidence="7">
    <location>
        <begin position="6"/>
        <end position="25"/>
    </location>
</feature>
<name>A0ABS4UW53_9ACTN</name>
<keyword evidence="5 7" id="KW-1133">Transmembrane helix</keyword>
<keyword evidence="6 7" id="KW-0472">Membrane</keyword>
<reference evidence="9 10" key="1">
    <citation type="submission" date="2021-03" db="EMBL/GenBank/DDBJ databases">
        <title>Sequencing the genomes of 1000 actinobacteria strains.</title>
        <authorList>
            <person name="Klenk H.-P."/>
        </authorList>
    </citation>
    <scope>NUCLEOTIDE SEQUENCE [LARGE SCALE GENOMIC DNA]</scope>
    <source>
        <strain evidence="9 10">DSM 18824</strain>
    </source>
</reference>
<protein>
    <submittedName>
        <fullName evidence="9">Membrane protein YeiH</fullName>
    </submittedName>
</protein>
<dbReference type="RefSeq" id="WP_209698476.1">
    <property type="nucleotide sequence ID" value="NZ_BAAAVU010000005.1"/>
</dbReference>
<keyword evidence="10" id="KW-1185">Reference proteome</keyword>
<feature type="domain" description="Glycine transporter" evidence="8">
    <location>
        <begin position="7"/>
        <end position="81"/>
    </location>
</feature>
<comment type="similarity">
    <text evidence="2">Belongs to the UPF0126 family.</text>
</comment>
<dbReference type="PANTHER" id="PTHR30506">
    <property type="entry name" value="INNER MEMBRANE PROTEIN"/>
    <property type="match status" value="1"/>
</dbReference>
<feature type="domain" description="Glycine transporter" evidence="8">
    <location>
        <begin position="93"/>
        <end position="167"/>
    </location>
</feature>
<evidence type="ECO:0000256" key="4">
    <source>
        <dbReference type="ARBA" id="ARBA00022692"/>
    </source>
</evidence>
<comment type="subcellular location">
    <subcellularLocation>
        <location evidence="1">Cell membrane</location>
        <topology evidence="1">Multi-pass membrane protein</topology>
    </subcellularLocation>
</comment>
<evidence type="ECO:0000256" key="2">
    <source>
        <dbReference type="ARBA" id="ARBA00008193"/>
    </source>
</evidence>
<dbReference type="InterPro" id="IPR005115">
    <property type="entry name" value="Gly_transporter"/>
</dbReference>
<evidence type="ECO:0000256" key="3">
    <source>
        <dbReference type="ARBA" id="ARBA00022475"/>
    </source>
</evidence>
<dbReference type="PANTHER" id="PTHR30506:SF3">
    <property type="entry name" value="UPF0126 INNER MEMBRANE PROTEIN YADS-RELATED"/>
    <property type="match status" value="1"/>
</dbReference>
<evidence type="ECO:0000256" key="6">
    <source>
        <dbReference type="ARBA" id="ARBA00023136"/>
    </source>
</evidence>
<feature type="transmembrane region" description="Helical" evidence="7">
    <location>
        <begin position="32"/>
        <end position="52"/>
    </location>
</feature>
<evidence type="ECO:0000313" key="10">
    <source>
        <dbReference type="Proteomes" id="UP000755585"/>
    </source>
</evidence>
<organism evidence="9 10">
    <name type="scientific">Kribbella aluminosa</name>
    <dbReference type="NCBI Taxonomy" id="416017"/>
    <lineage>
        <taxon>Bacteria</taxon>
        <taxon>Bacillati</taxon>
        <taxon>Actinomycetota</taxon>
        <taxon>Actinomycetes</taxon>
        <taxon>Propionibacteriales</taxon>
        <taxon>Kribbellaceae</taxon>
        <taxon>Kribbella</taxon>
    </lineage>
</organism>
<feature type="transmembrane region" description="Helical" evidence="7">
    <location>
        <begin position="64"/>
        <end position="81"/>
    </location>
</feature>
<comment type="caution">
    <text evidence="9">The sequence shown here is derived from an EMBL/GenBank/DDBJ whole genome shotgun (WGS) entry which is preliminary data.</text>
</comment>
<evidence type="ECO:0000256" key="1">
    <source>
        <dbReference type="ARBA" id="ARBA00004651"/>
    </source>
</evidence>
<sequence>MASLLLVLDLAGMLVFAISGALLAVRRRLDIVGLLALAALTALGGGWIRDVLIGATPPAALADWRYLLVPVVATLATFWFHPAVARRERTVDVLDAFGLGLFCVAGALKALEYGLGPLPAIALGIVTAVGGGVLRDVVALRVPTVFGPGELYAIPAAAGATLAVIGHQLPLPSPAVATVGAAVAITWRLLAIARGWHAPVPSS</sequence>
<evidence type="ECO:0000256" key="7">
    <source>
        <dbReference type="SAM" id="Phobius"/>
    </source>
</evidence>
<evidence type="ECO:0000259" key="8">
    <source>
        <dbReference type="Pfam" id="PF03458"/>
    </source>
</evidence>
<keyword evidence="3" id="KW-1003">Cell membrane</keyword>
<dbReference type="EMBL" id="JAGINT010000002">
    <property type="protein sequence ID" value="MBP2355867.1"/>
    <property type="molecule type" value="Genomic_DNA"/>
</dbReference>
<proteinExistence type="inferred from homology"/>
<accession>A0ABS4UW53</accession>
<dbReference type="Pfam" id="PF03458">
    <property type="entry name" value="Gly_transporter"/>
    <property type="match status" value="2"/>
</dbReference>
<evidence type="ECO:0000256" key="5">
    <source>
        <dbReference type="ARBA" id="ARBA00022989"/>
    </source>
</evidence>
<gene>
    <name evidence="9" type="ORF">JOF29_006977</name>
</gene>